<evidence type="ECO:0000256" key="4">
    <source>
        <dbReference type="ARBA" id="ARBA00022827"/>
    </source>
</evidence>
<gene>
    <name evidence="7" type="ORF">N0D28_14235</name>
</gene>
<organism evidence="7 8">
    <name type="scientific">Deinococcus rubellus</name>
    <dbReference type="NCBI Taxonomy" id="1889240"/>
    <lineage>
        <taxon>Bacteria</taxon>
        <taxon>Thermotogati</taxon>
        <taxon>Deinococcota</taxon>
        <taxon>Deinococci</taxon>
        <taxon>Deinococcales</taxon>
        <taxon>Deinococcaceae</taxon>
        <taxon>Deinococcus</taxon>
    </lineage>
</organism>
<keyword evidence="3 6" id="KW-0285">Flavoprotein</keyword>
<dbReference type="EMBL" id="CP104213">
    <property type="protein sequence ID" value="UWX63865.1"/>
    <property type="molecule type" value="Genomic_DNA"/>
</dbReference>
<evidence type="ECO:0000313" key="8">
    <source>
        <dbReference type="Proteomes" id="UP001060261"/>
    </source>
</evidence>
<evidence type="ECO:0000256" key="5">
    <source>
        <dbReference type="ARBA" id="ARBA00023002"/>
    </source>
</evidence>
<name>A0ABY5YG96_9DEIO</name>
<keyword evidence="8" id="KW-1185">Reference proteome</keyword>
<comment type="cofactor">
    <cofactor evidence="1 6">
        <name>FAD</name>
        <dbReference type="ChEBI" id="CHEBI:57692"/>
    </cofactor>
</comment>
<evidence type="ECO:0000256" key="2">
    <source>
        <dbReference type="ARBA" id="ARBA00004777"/>
    </source>
</evidence>
<dbReference type="SUPFAM" id="SSF51730">
    <property type="entry name" value="FAD-linked oxidoreductase"/>
    <property type="match status" value="1"/>
</dbReference>
<comment type="similarity">
    <text evidence="6">Belongs to the methylenetetrahydrofolate reductase family.</text>
</comment>
<dbReference type="Pfam" id="PF02219">
    <property type="entry name" value="MTHFR"/>
    <property type="match status" value="1"/>
</dbReference>
<keyword evidence="5 6" id="KW-0560">Oxidoreductase</keyword>
<dbReference type="Gene3D" id="3.20.20.220">
    <property type="match status" value="1"/>
</dbReference>
<reference evidence="7" key="1">
    <citation type="submission" date="2022-09" db="EMBL/GenBank/DDBJ databases">
        <title>genome sequence of Deinococcus rubellus.</title>
        <authorList>
            <person name="Srinivasan S."/>
        </authorList>
    </citation>
    <scope>NUCLEOTIDE SEQUENCE</scope>
    <source>
        <strain evidence="7">Ant6</strain>
    </source>
</reference>
<protein>
    <recommendedName>
        <fullName evidence="6">Methylenetetrahydrofolate reductase</fullName>
    </recommendedName>
</protein>
<sequence length="270" mass="31055">MTSVLSESVLAKSVLVEPVHTIPRLTRVSVELVPRSRTSLSSELAELRAELGSVQTVNIPDFLRYRMRSWEGCRMAREHVPEAIPHIRAIDINPREPLKMADFLRQHDIREVLVIEGDAPSDMSSHTFDVTSLDIIRKFRRELPEISVWAGLDPYRQSFARERDYAEAKLEAGAVGFFTQPFFDRRLMDVWAELLPTRQVFWGATSVTTERSLSYWQNRNRAVFPRSFEPTLACNRAWARDVLGFAQETGSHVYFMPIKESVREYLGGIL</sequence>
<evidence type="ECO:0000256" key="3">
    <source>
        <dbReference type="ARBA" id="ARBA00022630"/>
    </source>
</evidence>
<dbReference type="InterPro" id="IPR003171">
    <property type="entry name" value="Mehydrof_redctse-like"/>
</dbReference>
<evidence type="ECO:0000256" key="6">
    <source>
        <dbReference type="RuleBase" id="RU003862"/>
    </source>
</evidence>
<evidence type="ECO:0000313" key="7">
    <source>
        <dbReference type="EMBL" id="UWX63865.1"/>
    </source>
</evidence>
<comment type="pathway">
    <text evidence="2 6">One-carbon metabolism; tetrahydrofolate interconversion.</text>
</comment>
<dbReference type="InterPro" id="IPR029041">
    <property type="entry name" value="FAD-linked_oxidoreductase-like"/>
</dbReference>
<evidence type="ECO:0000256" key="1">
    <source>
        <dbReference type="ARBA" id="ARBA00001974"/>
    </source>
</evidence>
<dbReference type="RefSeq" id="WP_260560144.1">
    <property type="nucleotide sequence ID" value="NZ_BAABEC010000190.1"/>
</dbReference>
<proteinExistence type="inferred from homology"/>
<accession>A0ABY5YG96</accession>
<dbReference type="Proteomes" id="UP001060261">
    <property type="component" value="Chromosome"/>
</dbReference>
<keyword evidence="4 6" id="KW-0274">FAD</keyword>